<evidence type="ECO:0000313" key="2">
    <source>
        <dbReference type="EMBL" id="TGE37196.1"/>
    </source>
</evidence>
<evidence type="ECO:0000313" key="3">
    <source>
        <dbReference type="Proteomes" id="UP000298460"/>
    </source>
</evidence>
<comment type="caution">
    <text evidence="2">The sequence shown here is derived from an EMBL/GenBank/DDBJ whole genome shotgun (WGS) entry which is preliminary data.</text>
</comment>
<organism evidence="2 3">
    <name type="scientific">Desulfosporosinus fructosivorans</name>
    <dbReference type="NCBI Taxonomy" id="2018669"/>
    <lineage>
        <taxon>Bacteria</taxon>
        <taxon>Bacillati</taxon>
        <taxon>Bacillota</taxon>
        <taxon>Clostridia</taxon>
        <taxon>Eubacteriales</taxon>
        <taxon>Desulfitobacteriaceae</taxon>
        <taxon>Desulfosporosinus</taxon>
    </lineage>
</organism>
<dbReference type="Proteomes" id="UP000298460">
    <property type="component" value="Unassembled WGS sequence"/>
</dbReference>
<dbReference type="OrthoDB" id="8794728at2"/>
<dbReference type="EMBL" id="SPQQ01000005">
    <property type="protein sequence ID" value="TGE37196.1"/>
    <property type="molecule type" value="Genomic_DNA"/>
</dbReference>
<keyword evidence="3" id="KW-1185">Reference proteome</keyword>
<sequence length="195" mass="22148">MGQLAENLRVLAWIDLSKKKQFLSRKDEWLVKELNISPDAAIRLLTRDEVLSDNHLSVLVMKFNLAEDVILSGSLLTEIGINIFQENMVYLIAMLKKIDISQKALAKEVGVDEHTISRWAKKASEPVGRSLGKFMVFIEESLGKSVAVDLSKERLFLELSPPGRSFKREELINLLNTLEDNELEELYPALIKLLN</sequence>
<dbReference type="InterPro" id="IPR001387">
    <property type="entry name" value="Cro/C1-type_HTH"/>
</dbReference>
<dbReference type="CDD" id="cd00093">
    <property type="entry name" value="HTH_XRE"/>
    <property type="match status" value="1"/>
</dbReference>
<dbReference type="PROSITE" id="PS50943">
    <property type="entry name" value="HTH_CROC1"/>
    <property type="match status" value="1"/>
</dbReference>
<proteinExistence type="predicted"/>
<accession>A0A4Z0R6A0</accession>
<dbReference type="RefSeq" id="WP_135548138.1">
    <property type="nucleotide sequence ID" value="NZ_SPQQ01000005.1"/>
</dbReference>
<dbReference type="GO" id="GO:0003677">
    <property type="term" value="F:DNA binding"/>
    <property type="evidence" value="ECO:0007669"/>
    <property type="project" value="InterPro"/>
</dbReference>
<reference evidence="2 3" key="1">
    <citation type="submission" date="2019-03" db="EMBL/GenBank/DDBJ databases">
        <title>Draft Genome Sequence of Desulfosporosinus fructosivorans Strain 63.6F, Isolated from Marine Sediment in the Baltic Sea.</title>
        <authorList>
            <person name="Hausmann B."/>
            <person name="Vandieken V."/>
            <person name="Pjevac P."/>
            <person name="Schreck K."/>
            <person name="Herbold C.W."/>
            <person name="Loy A."/>
        </authorList>
    </citation>
    <scope>NUCLEOTIDE SEQUENCE [LARGE SCALE GENOMIC DNA]</scope>
    <source>
        <strain evidence="2 3">63.6F</strain>
    </source>
</reference>
<feature type="domain" description="HTH cro/C1-type" evidence="1">
    <location>
        <begin position="91"/>
        <end position="119"/>
    </location>
</feature>
<dbReference type="AlphaFoldDB" id="A0A4Z0R6A0"/>
<dbReference type="Gene3D" id="1.10.260.40">
    <property type="entry name" value="lambda repressor-like DNA-binding domains"/>
    <property type="match status" value="1"/>
</dbReference>
<dbReference type="InterPro" id="IPR010982">
    <property type="entry name" value="Lambda_DNA-bd_dom_sf"/>
</dbReference>
<evidence type="ECO:0000259" key="1">
    <source>
        <dbReference type="PROSITE" id="PS50943"/>
    </source>
</evidence>
<dbReference type="SUPFAM" id="SSF47413">
    <property type="entry name" value="lambda repressor-like DNA-binding domains"/>
    <property type="match status" value="1"/>
</dbReference>
<name>A0A4Z0R6A0_9FIRM</name>
<gene>
    <name evidence="2" type="ORF">E4K67_15090</name>
</gene>
<protein>
    <recommendedName>
        <fullName evidence="1">HTH cro/C1-type domain-containing protein</fullName>
    </recommendedName>
</protein>